<dbReference type="Proteomes" id="UP000028681">
    <property type="component" value="Chromosome"/>
</dbReference>
<dbReference type="InterPro" id="IPR018356">
    <property type="entry name" value="Tscrpt_reg_HTH_DeoR_CS"/>
</dbReference>
<evidence type="ECO:0000256" key="2">
    <source>
        <dbReference type="ARBA" id="ARBA00023125"/>
    </source>
</evidence>
<dbReference type="GeneID" id="33941372"/>
<feature type="domain" description="HTH deoR-type" evidence="4">
    <location>
        <begin position="5"/>
        <end position="61"/>
    </location>
</feature>
<keyword evidence="1" id="KW-0805">Transcription regulation</keyword>
<dbReference type="PANTHER" id="PTHR30363">
    <property type="entry name" value="HTH-TYPE TRANSCRIPTIONAL REGULATOR SRLR-RELATED"/>
    <property type="match status" value="1"/>
</dbReference>
<dbReference type="SUPFAM" id="SSF100950">
    <property type="entry name" value="NagB/RpiA/CoA transferase-like"/>
    <property type="match status" value="1"/>
</dbReference>
<dbReference type="HOGENOM" id="CLU_060699_4_0_6"/>
<sequence>METKQKERIRRLQALLQKSDRIHLKDAARMLEVSVMTIRRDLSPDNHPQGLPLTLLGGYIVAVNAPHPPTAHPRQNSPRHHQDDLPIAILAAGLIADGDVVFFDNGPEMPLVVSLIPEDIRFTGICCSHAVFLALRDKPQAAAILCGGSYRPQNDTFYDNANPSMLDTLNPRKVFISAAGVDERHGVTWHELDDAATKRRAIAHGIRRILLARGGLFNDVAPVNIAPLSAFDVLISDCALPGEYPSYCRAAGIRVITPDSDAESPLQ</sequence>
<dbReference type="PROSITE" id="PS51000">
    <property type="entry name" value="HTH_DEOR_2"/>
    <property type="match status" value="1"/>
</dbReference>
<protein>
    <submittedName>
        <fullName evidence="5">Regulatory protein, deoR family</fullName>
    </submittedName>
</protein>
<dbReference type="InterPro" id="IPR014036">
    <property type="entry name" value="DeoR-like_C"/>
</dbReference>
<dbReference type="KEGG" id="ete:ETEE_4035"/>
<evidence type="ECO:0000256" key="3">
    <source>
        <dbReference type="ARBA" id="ARBA00023163"/>
    </source>
</evidence>
<proteinExistence type="predicted"/>
<dbReference type="SMART" id="SM01134">
    <property type="entry name" value="DeoRC"/>
    <property type="match status" value="1"/>
</dbReference>
<dbReference type="InterPro" id="IPR050313">
    <property type="entry name" value="Carb_Metab_HTH_regulators"/>
</dbReference>
<reference evidence="5 6" key="1">
    <citation type="journal article" date="2012" name="PLoS ONE">
        <title>Edwardsiella comparative phylogenomics reveal the new intra/inter-species taxonomic relationships, virulence evolution and niche adaptation mechanisms.</title>
        <authorList>
            <person name="Yang M."/>
            <person name="Lv Y."/>
            <person name="Xiao J."/>
            <person name="Wu H."/>
            <person name="Zheng H."/>
            <person name="Liu Q."/>
            <person name="Zhang Y."/>
            <person name="Wang Q."/>
        </authorList>
    </citation>
    <scope>NUCLEOTIDE SEQUENCE [LARGE SCALE GENOMIC DNA]</scope>
    <source>
        <strain evidence="6">080813</strain>
    </source>
</reference>
<dbReference type="EMBL" id="CP006664">
    <property type="protein sequence ID" value="AIJ10443.1"/>
    <property type="molecule type" value="Genomic_DNA"/>
</dbReference>
<dbReference type="RefSeq" id="WP_034164901.1">
    <property type="nucleotide sequence ID" value="NZ_CP006664.1"/>
</dbReference>
<evidence type="ECO:0000313" key="5">
    <source>
        <dbReference type="EMBL" id="AIJ10443.1"/>
    </source>
</evidence>
<keyword evidence="2" id="KW-0238">DNA-binding</keyword>
<dbReference type="PANTHER" id="PTHR30363:SF8">
    <property type="entry name" value="DEOXYRIBOSE OPERON REPRESSOR"/>
    <property type="match status" value="1"/>
</dbReference>
<dbReference type="PROSITE" id="PS00894">
    <property type="entry name" value="HTH_DEOR_1"/>
    <property type="match status" value="1"/>
</dbReference>
<name>A0A076LVG3_9GAMM</name>
<keyword evidence="3" id="KW-0804">Transcription</keyword>
<evidence type="ECO:0000259" key="4">
    <source>
        <dbReference type="PROSITE" id="PS51000"/>
    </source>
</evidence>
<dbReference type="Pfam" id="PF00455">
    <property type="entry name" value="DeoRC"/>
    <property type="match status" value="1"/>
</dbReference>
<dbReference type="AlphaFoldDB" id="A0A076LVG3"/>
<gene>
    <name evidence="5" type="ORF">ETEE_4035</name>
</gene>
<dbReference type="GO" id="GO:0003677">
    <property type="term" value="F:DNA binding"/>
    <property type="evidence" value="ECO:0007669"/>
    <property type="project" value="UniProtKB-KW"/>
</dbReference>
<dbReference type="GO" id="GO:0003700">
    <property type="term" value="F:DNA-binding transcription factor activity"/>
    <property type="evidence" value="ECO:0007669"/>
    <property type="project" value="InterPro"/>
</dbReference>
<organism evidence="5 6">
    <name type="scientific">Edwardsiella anguillarum ET080813</name>
    <dbReference type="NCBI Taxonomy" id="667120"/>
    <lineage>
        <taxon>Bacteria</taxon>
        <taxon>Pseudomonadati</taxon>
        <taxon>Pseudomonadota</taxon>
        <taxon>Gammaproteobacteria</taxon>
        <taxon>Enterobacterales</taxon>
        <taxon>Hafniaceae</taxon>
        <taxon>Edwardsiella</taxon>
    </lineage>
</organism>
<dbReference type="InterPro" id="IPR001034">
    <property type="entry name" value="DeoR_HTH"/>
</dbReference>
<accession>A0A076LVG3</accession>
<evidence type="ECO:0000313" key="6">
    <source>
        <dbReference type="Proteomes" id="UP000028681"/>
    </source>
</evidence>
<dbReference type="InterPro" id="IPR037171">
    <property type="entry name" value="NagB/RpiA_transferase-like"/>
</dbReference>
<evidence type="ECO:0000256" key="1">
    <source>
        <dbReference type="ARBA" id="ARBA00023015"/>
    </source>
</evidence>
<dbReference type="Pfam" id="PF08220">
    <property type="entry name" value="HTH_DeoR"/>
    <property type="match status" value="1"/>
</dbReference>